<dbReference type="Proteomes" id="UP001239445">
    <property type="component" value="Unassembled WGS sequence"/>
</dbReference>
<gene>
    <name evidence="3" type="ORF">QBC47DRAFT_357277</name>
</gene>
<evidence type="ECO:0000256" key="1">
    <source>
        <dbReference type="SAM" id="MobiDB-lite"/>
    </source>
</evidence>
<comment type="caution">
    <text evidence="3">The sequence shown here is derived from an EMBL/GenBank/DDBJ whole genome shotgun (WGS) entry which is preliminary data.</text>
</comment>
<dbReference type="AlphaFoldDB" id="A0AAJ0BJI4"/>
<keyword evidence="4" id="KW-1185">Reference proteome</keyword>
<sequence length="144" mass="15806">MALLAFSLLASSSAPEVVQRPLLDLLGDFWTSQGWPGPCCIGGRRRIHQTLEAIRQGCLLSVDDLPGVPHLAERFAFARAAKPGPKITLIRLKKLRCSSLVGFCKLRVPCAVPASAVCLKPRPHSRLSKPRRDLEAQEASKWND</sequence>
<name>A0AAJ0BJI4_9PEZI</name>
<feature type="chain" id="PRO_5042592264" evidence="2">
    <location>
        <begin position="20"/>
        <end position="144"/>
    </location>
</feature>
<protein>
    <submittedName>
        <fullName evidence="3">Uncharacterized protein</fullName>
    </submittedName>
</protein>
<keyword evidence="2" id="KW-0732">Signal</keyword>
<evidence type="ECO:0000256" key="2">
    <source>
        <dbReference type="SAM" id="SignalP"/>
    </source>
</evidence>
<accession>A0AAJ0BJI4</accession>
<feature type="signal peptide" evidence="2">
    <location>
        <begin position="1"/>
        <end position="19"/>
    </location>
</feature>
<reference evidence="3" key="1">
    <citation type="submission" date="2023-06" db="EMBL/GenBank/DDBJ databases">
        <title>Genome-scale phylogeny and comparative genomics of the fungal order Sordariales.</title>
        <authorList>
            <consortium name="Lawrence Berkeley National Laboratory"/>
            <person name="Hensen N."/>
            <person name="Bonometti L."/>
            <person name="Westerberg I."/>
            <person name="Brannstrom I.O."/>
            <person name="Guillou S."/>
            <person name="Cros-Aarteil S."/>
            <person name="Calhoun S."/>
            <person name="Haridas S."/>
            <person name="Kuo A."/>
            <person name="Mondo S."/>
            <person name="Pangilinan J."/>
            <person name="Riley R."/>
            <person name="Labutti K."/>
            <person name="Andreopoulos B."/>
            <person name="Lipzen A."/>
            <person name="Chen C."/>
            <person name="Yanf M."/>
            <person name="Daum C."/>
            <person name="Ng V."/>
            <person name="Clum A."/>
            <person name="Steindorff A."/>
            <person name="Ohm R."/>
            <person name="Martin F."/>
            <person name="Silar P."/>
            <person name="Natvig D."/>
            <person name="Lalanne C."/>
            <person name="Gautier V."/>
            <person name="Ament-Velasquez S.L."/>
            <person name="Kruys A."/>
            <person name="Hutchinson M.I."/>
            <person name="Powell A.J."/>
            <person name="Barry K."/>
            <person name="Miller A.N."/>
            <person name="Grigoriev I.V."/>
            <person name="Debuchy R."/>
            <person name="Gladieux P."/>
            <person name="Thoren M.H."/>
            <person name="Johannesson H."/>
        </authorList>
    </citation>
    <scope>NUCLEOTIDE SEQUENCE</scope>
    <source>
        <strain evidence="3">PSN4</strain>
    </source>
</reference>
<feature type="region of interest" description="Disordered" evidence="1">
    <location>
        <begin position="124"/>
        <end position="144"/>
    </location>
</feature>
<proteinExistence type="predicted"/>
<evidence type="ECO:0000313" key="4">
    <source>
        <dbReference type="Proteomes" id="UP001239445"/>
    </source>
</evidence>
<evidence type="ECO:0000313" key="3">
    <source>
        <dbReference type="EMBL" id="KAK1759413.1"/>
    </source>
</evidence>
<organism evidence="3 4">
    <name type="scientific">Echria macrotheca</name>
    <dbReference type="NCBI Taxonomy" id="438768"/>
    <lineage>
        <taxon>Eukaryota</taxon>
        <taxon>Fungi</taxon>
        <taxon>Dikarya</taxon>
        <taxon>Ascomycota</taxon>
        <taxon>Pezizomycotina</taxon>
        <taxon>Sordariomycetes</taxon>
        <taxon>Sordariomycetidae</taxon>
        <taxon>Sordariales</taxon>
        <taxon>Schizotheciaceae</taxon>
        <taxon>Echria</taxon>
    </lineage>
</organism>
<dbReference type="EMBL" id="MU839828">
    <property type="protein sequence ID" value="KAK1759413.1"/>
    <property type="molecule type" value="Genomic_DNA"/>
</dbReference>